<keyword evidence="1" id="KW-0472">Membrane</keyword>
<sequence length="294" mass="34471">MQQSDFPSYFQASDNASTEAQKYYLNIIRIDLLSMVLASALAIYNYQSTESKLIVYVVSGFLLLLGLVLTIILKTKKYEDVWYQGRALAESCKTLTWRFVCCSEYFENSLEIVEAKRRFVERIRELSDEFKELSIAMNSRTLNLPIITEKMLEIRAYNLDARKDYYIKNRIEDQKRWYADKAEYNSEKYIFWFWCVIVSQTISLISIVFLIVNPDLSWNFVGLLTTISASALSWLQLKQHQELKQAYTTATQELNFIVTLTDQLTTEDSFSKFVLDSENAVSREHTLWLAQRRK</sequence>
<gene>
    <name evidence="4" type="ORF">Aconfl_24090</name>
</gene>
<evidence type="ECO:0000259" key="2">
    <source>
        <dbReference type="Pfam" id="PF18181"/>
    </source>
</evidence>
<evidence type="ECO:0000313" key="4">
    <source>
        <dbReference type="EMBL" id="GMQ29766.1"/>
    </source>
</evidence>
<protein>
    <submittedName>
        <fullName evidence="4">DUF4231 domain-containing protein</fullName>
    </submittedName>
</protein>
<reference evidence="4 5" key="1">
    <citation type="submission" date="2023-08" db="EMBL/GenBank/DDBJ databases">
        <title>Draft genome sequence of Algoriphagus confluentis.</title>
        <authorList>
            <person name="Takatani N."/>
            <person name="Hosokawa M."/>
            <person name="Sawabe T."/>
        </authorList>
    </citation>
    <scope>NUCLEOTIDE SEQUENCE [LARGE SCALE GENOMIC DNA]</scope>
    <source>
        <strain evidence="4 5">NBRC 111222</strain>
    </source>
</reference>
<dbReference type="Pfam" id="PF18181">
    <property type="entry name" value="SLATT_1"/>
    <property type="match status" value="1"/>
</dbReference>
<dbReference type="RefSeq" id="WP_338224486.1">
    <property type="nucleotide sequence ID" value="NZ_BTPD01000007.1"/>
</dbReference>
<proteinExistence type="predicted"/>
<feature type="domain" description="SMODS and SLOG-associating 2TM effector" evidence="2">
    <location>
        <begin position="166"/>
        <end position="288"/>
    </location>
</feature>
<dbReference type="EMBL" id="BTPD01000007">
    <property type="protein sequence ID" value="GMQ29766.1"/>
    <property type="molecule type" value="Genomic_DNA"/>
</dbReference>
<feature type="domain" description="SMODS and SLOG-associating 2TM effector" evidence="3">
    <location>
        <begin position="7"/>
        <end position="163"/>
    </location>
</feature>
<evidence type="ECO:0000313" key="5">
    <source>
        <dbReference type="Proteomes" id="UP001338309"/>
    </source>
</evidence>
<dbReference type="InterPro" id="IPR041116">
    <property type="entry name" value="SLATT_3"/>
</dbReference>
<keyword evidence="5" id="KW-1185">Reference proteome</keyword>
<dbReference type="Pfam" id="PF18184">
    <property type="entry name" value="SLATT_3"/>
    <property type="match status" value="1"/>
</dbReference>
<feature type="transmembrane region" description="Helical" evidence="1">
    <location>
        <begin position="189"/>
        <end position="212"/>
    </location>
</feature>
<feature type="transmembrane region" description="Helical" evidence="1">
    <location>
        <begin position="218"/>
        <end position="237"/>
    </location>
</feature>
<dbReference type="NCBIfam" id="NF033634">
    <property type="entry name" value="SLATT_1"/>
    <property type="match status" value="1"/>
</dbReference>
<accession>A0ABQ6PP78</accession>
<dbReference type="InterPro" id="IPR040884">
    <property type="entry name" value="SLATT_1"/>
</dbReference>
<evidence type="ECO:0000256" key="1">
    <source>
        <dbReference type="SAM" id="Phobius"/>
    </source>
</evidence>
<feature type="transmembrane region" description="Helical" evidence="1">
    <location>
        <begin position="27"/>
        <end position="47"/>
    </location>
</feature>
<keyword evidence="1" id="KW-0812">Transmembrane</keyword>
<keyword evidence="1" id="KW-1133">Transmembrane helix</keyword>
<dbReference type="NCBIfam" id="NF033610">
    <property type="entry name" value="SLATT_3"/>
    <property type="match status" value="1"/>
</dbReference>
<dbReference type="Proteomes" id="UP001338309">
    <property type="component" value="Unassembled WGS sequence"/>
</dbReference>
<organism evidence="4 5">
    <name type="scientific">Algoriphagus confluentis</name>
    <dbReference type="NCBI Taxonomy" id="1697556"/>
    <lineage>
        <taxon>Bacteria</taxon>
        <taxon>Pseudomonadati</taxon>
        <taxon>Bacteroidota</taxon>
        <taxon>Cytophagia</taxon>
        <taxon>Cytophagales</taxon>
        <taxon>Cyclobacteriaceae</taxon>
        <taxon>Algoriphagus</taxon>
    </lineage>
</organism>
<name>A0ABQ6PP78_9BACT</name>
<feature type="transmembrane region" description="Helical" evidence="1">
    <location>
        <begin position="53"/>
        <end position="73"/>
    </location>
</feature>
<comment type="caution">
    <text evidence="4">The sequence shown here is derived from an EMBL/GenBank/DDBJ whole genome shotgun (WGS) entry which is preliminary data.</text>
</comment>
<evidence type="ECO:0000259" key="3">
    <source>
        <dbReference type="Pfam" id="PF18184"/>
    </source>
</evidence>